<reference evidence="2 4" key="2">
    <citation type="journal article" date="2014" name="BMC Genomics">
        <title>An improved genome release (version Mt4.0) for the model legume Medicago truncatula.</title>
        <authorList>
            <person name="Tang H."/>
            <person name="Krishnakumar V."/>
            <person name="Bidwell S."/>
            <person name="Rosen B."/>
            <person name="Chan A."/>
            <person name="Zhou S."/>
            <person name="Gentzbittel L."/>
            <person name="Childs K.L."/>
            <person name="Yandell M."/>
            <person name="Gundlach H."/>
            <person name="Mayer K.F."/>
            <person name="Schwartz D.C."/>
            <person name="Town C.D."/>
        </authorList>
    </citation>
    <scope>GENOME REANNOTATION</scope>
    <source>
        <strain evidence="2">A17</strain>
        <strain evidence="3 4">cv. Jemalong A17</strain>
    </source>
</reference>
<name>A0A072VLN7_MEDTR</name>
<dbReference type="EMBL" id="CM001218">
    <property type="protein sequence ID" value="KEH39075.1"/>
    <property type="molecule type" value="Genomic_DNA"/>
</dbReference>
<feature type="signal peptide" evidence="1">
    <location>
        <begin position="1"/>
        <end position="21"/>
    </location>
</feature>
<feature type="chain" id="PRO_5014500810" evidence="1">
    <location>
        <begin position="22"/>
        <end position="91"/>
    </location>
</feature>
<evidence type="ECO:0000313" key="3">
    <source>
        <dbReference type="EnsemblPlants" id="KEH39075"/>
    </source>
</evidence>
<reference evidence="3" key="3">
    <citation type="submission" date="2015-04" db="UniProtKB">
        <authorList>
            <consortium name="EnsemblPlants"/>
        </authorList>
    </citation>
    <scope>IDENTIFICATION</scope>
    <source>
        <strain evidence="3">cv. Jemalong A17</strain>
    </source>
</reference>
<gene>
    <name evidence="2" type="ordered locus">MTR_2g090090</name>
</gene>
<dbReference type="HOGENOM" id="CLU_2430369_0_0_1"/>
<dbReference type="EnsemblPlants" id="KEH39075">
    <property type="protein sequence ID" value="KEH39075"/>
    <property type="gene ID" value="MTR_2g090090"/>
</dbReference>
<dbReference type="Proteomes" id="UP000002051">
    <property type="component" value="Chromosome 2"/>
</dbReference>
<protein>
    <submittedName>
        <fullName evidence="2 3">Uncharacterized protein</fullName>
    </submittedName>
</protein>
<keyword evidence="4" id="KW-1185">Reference proteome</keyword>
<evidence type="ECO:0000313" key="4">
    <source>
        <dbReference type="Proteomes" id="UP000002051"/>
    </source>
</evidence>
<keyword evidence="1" id="KW-0732">Signal</keyword>
<evidence type="ECO:0000313" key="2">
    <source>
        <dbReference type="EMBL" id="KEH39075.1"/>
    </source>
</evidence>
<sequence>MQIWGMFIFSNLICIECCTNGGVPIFILDFNKKKEVVAEFTEDALRLSHAKVALLGCAHCDLCRFSDCTCQTCTDQGMSMPIPKLELKSCS</sequence>
<accession>A0A072VLN7</accession>
<evidence type="ECO:0000256" key="1">
    <source>
        <dbReference type="SAM" id="SignalP"/>
    </source>
</evidence>
<reference evidence="2 4" key="1">
    <citation type="journal article" date="2011" name="Nature">
        <title>The Medicago genome provides insight into the evolution of rhizobial symbioses.</title>
        <authorList>
            <person name="Young N.D."/>
            <person name="Debelle F."/>
            <person name="Oldroyd G.E."/>
            <person name="Geurts R."/>
            <person name="Cannon S.B."/>
            <person name="Udvardi M.K."/>
            <person name="Benedito V.A."/>
            <person name="Mayer K.F."/>
            <person name="Gouzy J."/>
            <person name="Schoof H."/>
            <person name="Van de Peer Y."/>
            <person name="Proost S."/>
            <person name="Cook D.R."/>
            <person name="Meyers B.C."/>
            <person name="Spannagl M."/>
            <person name="Cheung F."/>
            <person name="De Mita S."/>
            <person name="Krishnakumar V."/>
            <person name="Gundlach H."/>
            <person name="Zhou S."/>
            <person name="Mudge J."/>
            <person name="Bharti A.K."/>
            <person name="Murray J.D."/>
            <person name="Naoumkina M.A."/>
            <person name="Rosen B."/>
            <person name="Silverstein K.A."/>
            <person name="Tang H."/>
            <person name="Rombauts S."/>
            <person name="Zhao P.X."/>
            <person name="Zhou P."/>
            <person name="Barbe V."/>
            <person name="Bardou P."/>
            <person name="Bechner M."/>
            <person name="Bellec A."/>
            <person name="Berger A."/>
            <person name="Berges H."/>
            <person name="Bidwell S."/>
            <person name="Bisseling T."/>
            <person name="Choisne N."/>
            <person name="Couloux A."/>
            <person name="Denny R."/>
            <person name="Deshpande S."/>
            <person name="Dai X."/>
            <person name="Doyle J.J."/>
            <person name="Dudez A.M."/>
            <person name="Farmer A.D."/>
            <person name="Fouteau S."/>
            <person name="Franken C."/>
            <person name="Gibelin C."/>
            <person name="Gish J."/>
            <person name="Goldstein S."/>
            <person name="Gonzalez A.J."/>
            <person name="Green P.J."/>
            <person name="Hallab A."/>
            <person name="Hartog M."/>
            <person name="Hua A."/>
            <person name="Humphray S.J."/>
            <person name="Jeong D.H."/>
            <person name="Jing Y."/>
            <person name="Jocker A."/>
            <person name="Kenton S.M."/>
            <person name="Kim D.J."/>
            <person name="Klee K."/>
            <person name="Lai H."/>
            <person name="Lang C."/>
            <person name="Lin S."/>
            <person name="Macmil S.L."/>
            <person name="Magdelenat G."/>
            <person name="Matthews L."/>
            <person name="McCorrison J."/>
            <person name="Monaghan E.L."/>
            <person name="Mun J.H."/>
            <person name="Najar F.Z."/>
            <person name="Nicholson C."/>
            <person name="Noirot C."/>
            <person name="O'Bleness M."/>
            <person name="Paule C.R."/>
            <person name="Poulain J."/>
            <person name="Prion F."/>
            <person name="Qin B."/>
            <person name="Qu C."/>
            <person name="Retzel E.F."/>
            <person name="Riddle C."/>
            <person name="Sallet E."/>
            <person name="Samain S."/>
            <person name="Samson N."/>
            <person name="Sanders I."/>
            <person name="Saurat O."/>
            <person name="Scarpelli C."/>
            <person name="Schiex T."/>
            <person name="Segurens B."/>
            <person name="Severin A.J."/>
            <person name="Sherrier D.J."/>
            <person name="Shi R."/>
            <person name="Sims S."/>
            <person name="Singer S.R."/>
            <person name="Sinharoy S."/>
            <person name="Sterck L."/>
            <person name="Viollet A."/>
            <person name="Wang B.B."/>
            <person name="Wang K."/>
            <person name="Wang M."/>
            <person name="Wang X."/>
            <person name="Warfsmann J."/>
            <person name="Weissenbach J."/>
            <person name="White D.D."/>
            <person name="White J.D."/>
            <person name="Wiley G.B."/>
            <person name="Wincker P."/>
            <person name="Xing Y."/>
            <person name="Yang L."/>
            <person name="Yao Z."/>
            <person name="Ying F."/>
            <person name="Zhai J."/>
            <person name="Zhou L."/>
            <person name="Zuber A."/>
            <person name="Denarie J."/>
            <person name="Dixon R.A."/>
            <person name="May G.D."/>
            <person name="Schwartz D.C."/>
            <person name="Rogers J."/>
            <person name="Quetier F."/>
            <person name="Town C.D."/>
            <person name="Roe B.A."/>
        </authorList>
    </citation>
    <scope>NUCLEOTIDE SEQUENCE [LARGE SCALE GENOMIC DNA]</scope>
    <source>
        <strain evidence="2">A17</strain>
        <strain evidence="3 4">cv. Jemalong A17</strain>
    </source>
</reference>
<dbReference type="AlphaFoldDB" id="A0A072VLN7"/>
<proteinExistence type="predicted"/>
<organism evidence="2 4">
    <name type="scientific">Medicago truncatula</name>
    <name type="common">Barrel medic</name>
    <name type="synonym">Medicago tribuloides</name>
    <dbReference type="NCBI Taxonomy" id="3880"/>
    <lineage>
        <taxon>Eukaryota</taxon>
        <taxon>Viridiplantae</taxon>
        <taxon>Streptophyta</taxon>
        <taxon>Embryophyta</taxon>
        <taxon>Tracheophyta</taxon>
        <taxon>Spermatophyta</taxon>
        <taxon>Magnoliopsida</taxon>
        <taxon>eudicotyledons</taxon>
        <taxon>Gunneridae</taxon>
        <taxon>Pentapetalae</taxon>
        <taxon>rosids</taxon>
        <taxon>fabids</taxon>
        <taxon>Fabales</taxon>
        <taxon>Fabaceae</taxon>
        <taxon>Papilionoideae</taxon>
        <taxon>50 kb inversion clade</taxon>
        <taxon>NPAAA clade</taxon>
        <taxon>Hologalegina</taxon>
        <taxon>IRL clade</taxon>
        <taxon>Trifolieae</taxon>
        <taxon>Medicago</taxon>
    </lineage>
</organism>